<gene>
    <name evidence="1" type="ORF">LCGC14_0500940</name>
</gene>
<proteinExistence type="predicted"/>
<name>A0A0F9S8X9_9ZZZZ</name>
<dbReference type="AlphaFoldDB" id="A0A0F9S8X9"/>
<dbReference type="EMBL" id="LAZR01000587">
    <property type="protein sequence ID" value="KKN63504.1"/>
    <property type="molecule type" value="Genomic_DNA"/>
</dbReference>
<reference evidence="1" key="1">
    <citation type="journal article" date="2015" name="Nature">
        <title>Complex archaea that bridge the gap between prokaryotes and eukaryotes.</title>
        <authorList>
            <person name="Spang A."/>
            <person name="Saw J.H."/>
            <person name="Jorgensen S.L."/>
            <person name="Zaremba-Niedzwiedzka K."/>
            <person name="Martijn J."/>
            <person name="Lind A.E."/>
            <person name="van Eijk R."/>
            <person name="Schleper C."/>
            <person name="Guy L."/>
            <person name="Ettema T.J."/>
        </authorList>
    </citation>
    <scope>NUCLEOTIDE SEQUENCE</scope>
</reference>
<protein>
    <submittedName>
        <fullName evidence="1">Uncharacterized protein</fullName>
    </submittedName>
</protein>
<accession>A0A0F9S8X9</accession>
<sequence length="118" mass="13606">MNTLEDTNIKKTEYSGYTLLAAGATWKDKTSYSRNVQLRQPNIFELQLDGLRIFITIGHINYNGIWIMGCYELNIKEVECRDCKTATQAAEYAIKSVRFKLDKMRNSLSTIKNQKSND</sequence>
<comment type="caution">
    <text evidence="1">The sequence shown here is derived from an EMBL/GenBank/DDBJ whole genome shotgun (WGS) entry which is preliminary data.</text>
</comment>
<evidence type="ECO:0000313" key="1">
    <source>
        <dbReference type="EMBL" id="KKN63504.1"/>
    </source>
</evidence>
<organism evidence="1">
    <name type="scientific">marine sediment metagenome</name>
    <dbReference type="NCBI Taxonomy" id="412755"/>
    <lineage>
        <taxon>unclassified sequences</taxon>
        <taxon>metagenomes</taxon>
        <taxon>ecological metagenomes</taxon>
    </lineage>
</organism>